<keyword evidence="3" id="KW-1185">Reference proteome</keyword>
<name>A0A0R0CL66_9GAMM</name>
<evidence type="ECO:0000313" key="2">
    <source>
        <dbReference type="EMBL" id="KRG65891.1"/>
    </source>
</evidence>
<dbReference type="AlphaFoldDB" id="A0A0R0CL66"/>
<dbReference type="EMBL" id="LDJJ01000050">
    <property type="protein sequence ID" value="KRG65891.1"/>
    <property type="molecule type" value="Genomic_DNA"/>
</dbReference>
<comment type="caution">
    <text evidence="2">The sequence shown here is derived from an EMBL/GenBank/DDBJ whole genome shotgun (WGS) entry which is preliminary data.</text>
</comment>
<dbReference type="SUPFAM" id="SSF56925">
    <property type="entry name" value="OMPA-like"/>
    <property type="match status" value="1"/>
</dbReference>
<proteinExistence type="predicted"/>
<dbReference type="PATRIC" id="fig|405446.3.peg.2609"/>
<organism evidence="2 3">
    <name type="scientific">Stenotrophomonas terrae</name>
    <dbReference type="NCBI Taxonomy" id="405446"/>
    <lineage>
        <taxon>Bacteria</taxon>
        <taxon>Pseudomonadati</taxon>
        <taxon>Pseudomonadota</taxon>
        <taxon>Gammaproteobacteria</taxon>
        <taxon>Lysobacterales</taxon>
        <taxon>Lysobacteraceae</taxon>
        <taxon>Stenotrophomonas</taxon>
    </lineage>
</organism>
<feature type="chain" id="PRO_5006394261" description="Outer membrane protein beta-barrel domain-containing protein" evidence="1">
    <location>
        <begin position="23"/>
        <end position="238"/>
    </location>
</feature>
<dbReference type="OrthoDB" id="6025207at2"/>
<evidence type="ECO:0000313" key="3">
    <source>
        <dbReference type="Proteomes" id="UP000051863"/>
    </source>
</evidence>
<feature type="signal peptide" evidence="1">
    <location>
        <begin position="1"/>
        <end position="22"/>
    </location>
</feature>
<dbReference type="InterPro" id="IPR011250">
    <property type="entry name" value="OMP/PagP_B-barrel"/>
</dbReference>
<protein>
    <recommendedName>
        <fullName evidence="4">Outer membrane protein beta-barrel domain-containing protein</fullName>
    </recommendedName>
</protein>
<sequence length="238" mass="26264">MSKLKAIVFPMLLLGVVGTAQAQAFPSWKAYRAQQQAAQTASSNADTNAAVAGQAGQQTSQPAYPASVPYRAPARRPAPENGAAFVGVQAGRGKIYEEVDQRVIIANAGYRWQAGDYSQVGIEVGAGRLDDTSWRDIHIPRVRFNNIGANARFNFGDSRWFGVARLGYWRAKTEDLWGDNVTIDGFYSGLGVGVDINRHFNLQLMYTTYAYSSQYSYGDYEYDINRADTLTFGAEVRF</sequence>
<accession>A0A0R0CL66</accession>
<reference evidence="2 3" key="1">
    <citation type="submission" date="2015-05" db="EMBL/GenBank/DDBJ databases">
        <title>Genome sequencing and analysis of members of genus Stenotrophomonas.</title>
        <authorList>
            <person name="Patil P.P."/>
            <person name="Midha S."/>
            <person name="Patil P.B."/>
        </authorList>
    </citation>
    <scope>NUCLEOTIDE SEQUENCE [LARGE SCALE GENOMIC DNA]</scope>
    <source>
        <strain evidence="2 3">DSM 18941</strain>
    </source>
</reference>
<dbReference type="Gene3D" id="2.40.160.20">
    <property type="match status" value="1"/>
</dbReference>
<dbReference type="Proteomes" id="UP000051863">
    <property type="component" value="Unassembled WGS sequence"/>
</dbReference>
<gene>
    <name evidence="2" type="ORF">ABB27_14325</name>
</gene>
<evidence type="ECO:0008006" key="4">
    <source>
        <dbReference type="Google" id="ProtNLM"/>
    </source>
</evidence>
<evidence type="ECO:0000256" key="1">
    <source>
        <dbReference type="SAM" id="SignalP"/>
    </source>
</evidence>
<keyword evidence="1" id="KW-0732">Signal</keyword>
<dbReference type="RefSeq" id="WP_083491330.1">
    <property type="nucleotide sequence ID" value="NZ_LDJJ01000050.1"/>
</dbReference>